<comment type="caution">
    <text evidence="1">The sequence shown here is derived from an EMBL/GenBank/DDBJ whole genome shotgun (WGS) entry which is preliminary data.</text>
</comment>
<proteinExistence type="predicted"/>
<evidence type="ECO:0008006" key="3">
    <source>
        <dbReference type="Google" id="ProtNLM"/>
    </source>
</evidence>
<dbReference type="EMBL" id="LBWB01000014">
    <property type="protein sequence ID" value="KKR00269.1"/>
    <property type="molecule type" value="Genomic_DNA"/>
</dbReference>
<gene>
    <name evidence="1" type="ORF">UT24_C0014G0009</name>
</gene>
<dbReference type="Proteomes" id="UP000033881">
    <property type="component" value="Unassembled WGS sequence"/>
</dbReference>
<dbReference type="AlphaFoldDB" id="A0A0G0M812"/>
<name>A0A0G0M812_9BACT</name>
<accession>A0A0G0M812</accession>
<dbReference type="STRING" id="1618574.UT24_C0014G0009"/>
<protein>
    <recommendedName>
        <fullName evidence="3">Bacterial toxin RNase RnlA/LsoA DBD domain-containing protein</fullName>
    </recommendedName>
</protein>
<organism evidence="1 2">
    <name type="scientific">Candidatus Woesebacteria bacterium GW2011_GWB1_39_12</name>
    <dbReference type="NCBI Taxonomy" id="1618574"/>
    <lineage>
        <taxon>Bacteria</taxon>
        <taxon>Candidatus Woeseibacteriota</taxon>
    </lineage>
</organism>
<evidence type="ECO:0000313" key="2">
    <source>
        <dbReference type="Proteomes" id="UP000033881"/>
    </source>
</evidence>
<evidence type="ECO:0000313" key="1">
    <source>
        <dbReference type="EMBL" id="KKR00269.1"/>
    </source>
</evidence>
<reference evidence="1 2" key="1">
    <citation type="journal article" date="2015" name="Nature">
        <title>rRNA introns, odd ribosomes, and small enigmatic genomes across a large radiation of phyla.</title>
        <authorList>
            <person name="Brown C.T."/>
            <person name="Hug L.A."/>
            <person name="Thomas B.C."/>
            <person name="Sharon I."/>
            <person name="Castelle C.J."/>
            <person name="Singh A."/>
            <person name="Wilkins M.J."/>
            <person name="Williams K.H."/>
            <person name="Banfield J.F."/>
        </authorList>
    </citation>
    <scope>NUCLEOTIDE SEQUENCE [LARGE SCALE GENOMIC DNA]</scope>
</reference>
<sequence length="166" mass="19897">MRIMNSLLNERNWWSYIHEDLQELLKQASLLVDKVGSWDEKFHDYAFIVFPAAKAYEGFLKTLFHDLGFITDEDFLGKRFRVGKALNPSLDLHLREKEGVYDRLVDFCQGKTLPDKLWETWSRGRNLLFHWFPNERNVITYDEARDRVNEILETMDFAFKECKINR</sequence>
<dbReference type="Gene3D" id="6.10.250.2650">
    <property type="match status" value="1"/>
</dbReference>